<organism evidence="16 17">
    <name type="scientific">Periophthalmus magnuspinnatus</name>
    <dbReference type="NCBI Taxonomy" id="409849"/>
    <lineage>
        <taxon>Eukaryota</taxon>
        <taxon>Metazoa</taxon>
        <taxon>Chordata</taxon>
        <taxon>Craniata</taxon>
        <taxon>Vertebrata</taxon>
        <taxon>Euteleostomi</taxon>
        <taxon>Actinopterygii</taxon>
        <taxon>Neopterygii</taxon>
        <taxon>Teleostei</taxon>
        <taxon>Neoteleostei</taxon>
        <taxon>Acanthomorphata</taxon>
        <taxon>Gobiaria</taxon>
        <taxon>Gobiiformes</taxon>
        <taxon>Gobioidei</taxon>
        <taxon>Gobiidae</taxon>
        <taxon>Oxudercinae</taxon>
        <taxon>Periophthalmus</taxon>
    </lineage>
</organism>
<dbReference type="InterPro" id="IPR018039">
    <property type="entry name" value="IF_conserved"/>
</dbReference>
<name>A0A3B3Z967_9GOBI</name>
<evidence type="ECO:0000259" key="15">
    <source>
        <dbReference type="PROSITE" id="PS51842"/>
    </source>
</evidence>
<dbReference type="Pfam" id="PF00038">
    <property type="entry name" value="Filament"/>
    <property type="match status" value="1"/>
</dbReference>
<evidence type="ECO:0000256" key="2">
    <source>
        <dbReference type="ARBA" id="ARBA00004496"/>
    </source>
</evidence>
<dbReference type="STRING" id="409849.ENSPMGP00000001140"/>
<comment type="subcellular location">
    <subcellularLocation>
        <location evidence="2">Cytoplasm</location>
    </subcellularLocation>
    <subcellularLocation>
        <location evidence="1">Nucleus matrix</location>
    </subcellularLocation>
    <subcellularLocation>
        <location evidence="3">Nucleus</location>
        <location evidence="3">Nucleoplasm</location>
    </subcellularLocation>
</comment>
<accession>A0A3B3Z967</accession>
<evidence type="ECO:0000256" key="5">
    <source>
        <dbReference type="ARBA" id="ARBA00022744"/>
    </source>
</evidence>
<dbReference type="PANTHER" id="PTHR45616">
    <property type="entry name" value="GATA-TYPE DOMAIN-CONTAINING PROTEIN"/>
    <property type="match status" value="1"/>
</dbReference>
<dbReference type="Proteomes" id="UP000261520">
    <property type="component" value="Unplaced"/>
</dbReference>
<dbReference type="GO" id="GO:0005882">
    <property type="term" value="C:intermediate filament"/>
    <property type="evidence" value="ECO:0007669"/>
    <property type="project" value="UniProtKB-KW"/>
</dbReference>
<sequence length="243" mass="28430">LKAVDLALDLEDQMGNLDFLRVGFDEEIKELQSMIQNETLIIRDNNNRSLDMDEIIENAKRQYAEMAVRTRDQADLWNQKKIDELVYTAGKRETEVRELRRDISDMQRLVERLKGELETLIRRVSLSQKKHLKDPDQIGLELALKDKAQLEEALRKAKRDLARLLREHQDLMNLKLALDIEIATYRKLLEGEEKRNVFCAFSSRMNEFMRNGGKDTFLFELLIRVDVENGKVVSQSSSYEDEA</sequence>
<dbReference type="AlphaFoldDB" id="A0A3B3Z967"/>
<comment type="function">
    <text evidence="9">Together with KRT19, helps to link the contractile apparatus to dystrophin at the costameres of striated muscle.</text>
</comment>
<keyword evidence="7 14" id="KW-0175">Coiled coil</keyword>
<dbReference type="SMART" id="SM01391">
    <property type="entry name" value="Filament"/>
    <property type="match status" value="1"/>
</dbReference>
<dbReference type="SUPFAM" id="SSF64593">
    <property type="entry name" value="Intermediate filament protein, coiled coil region"/>
    <property type="match status" value="1"/>
</dbReference>
<dbReference type="PANTHER" id="PTHR45616:SF26">
    <property type="entry name" value="KERATIN, TYPE II CYTOSKELETAL 8"/>
    <property type="match status" value="1"/>
</dbReference>
<evidence type="ECO:0000256" key="13">
    <source>
        <dbReference type="RuleBase" id="RU000685"/>
    </source>
</evidence>
<keyword evidence="5" id="KW-0416">Keratin</keyword>
<dbReference type="PROSITE" id="PS00226">
    <property type="entry name" value="IF_ROD_1"/>
    <property type="match status" value="1"/>
</dbReference>
<dbReference type="Gene3D" id="1.20.5.500">
    <property type="entry name" value="Single helix bin"/>
    <property type="match status" value="1"/>
</dbReference>
<evidence type="ECO:0000256" key="6">
    <source>
        <dbReference type="ARBA" id="ARBA00022754"/>
    </source>
</evidence>
<evidence type="ECO:0000256" key="11">
    <source>
        <dbReference type="ARBA" id="ARBA00042886"/>
    </source>
</evidence>
<keyword evidence="4" id="KW-0963">Cytoplasm</keyword>
<keyword evidence="8" id="KW-0539">Nucleus</keyword>
<keyword evidence="6 13" id="KW-0403">Intermediate filament</keyword>
<keyword evidence="17" id="KW-1185">Reference proteome</keyword>
<evidence type="ECO:0000313" key="16">
    <source>
        <dbReference type="Ensembl" id="ENSPMGP00000001140.1"/>
    </source>
</evidence>
<evidence type="ECO:0000256" key="10">
    <source>
        <dbReference type="ARBA" id="ARBA00039429"/>
    </source>
</evidence>
<evidence type="ECO:0000256" key="9">
    <source>
        <dbReference type="ARBA" id="ARBA00037766"/>
    </source>
</evidence>
<dbReference type="InterPro" id="IPR039008">
    <property type="entry name" value="IF_rod_dom"/>
</dbReference>
<dbReference type="GO" id="GO:0005737">
    <property type="term" value="C:cytoplasm"/>
    <property type="evidence" value="ECO:0007669"/>
    <property type="project" value="UniProtKB-SubCell"/>
</dbReference>
<dbReference type="GO" id="GO:0016363">
    <property type="term" value="C:nuclear matrix"/>
    <property type="evidence" value="ECO:0007669"/>
    <property type="project" value="UniProtKB-SubCell"/>
</dbReference>
<dbReference type="Ensembl" id="ENSPMGT00000001205.1">
    <property type="protein sequence ID" value="ENSPMGP00000001140.1"/>
    <property type="gene ID" value="ENSPMGG00000001027.1"/>
</dbReference>
<proteinExistence type="inferred from homology"/>
<evidence type="ECO:0000256" key="8">
    <source>
        <dbReference type="ARBA" id="ARBA00023242"/>
    </source>
</evidence>
<feature type="coiled-coil region" evidence="14">
    <location>
        <begin position="96"/>
        <end position="174"/>
    </location>
</feature>
<reference evidence="16" key="1">
    <citation type="submission" date="2025-08" db="UniProtKB">
        <authorList>
            <consortium name="Ensembl"/>
        </authorList>
    </citation>
    <scope>IDENTIFICATION</scope>
</reference>
<comment type="similarity">
    <text evidence="13">Belongs to the intermediate filament family.</text>
</comment>
<evidence type="ECO:0000256" key="3">
    <source>
        <dbReference type="ARBA" id="ARBA00004642"/>
    </source>
</evidence>
<feature type="domain" description="IF rod" evidence="15">
    <location>
        <begin position="1"/>
        <end position="196"/>
    </location>
</feature>
<evidence type="ECO:0000313" key="17">
    <source>
        <dbReference type="Proteomes" id="UP000261520"/>
    </source>
</evidence>
<evidence type="ECO:0000256" key="4">
    <source>
        <dbReference type="ARBA" id="ARBA00022490"/>
    </source>
</evidence>
<evidence type="ECO:0000256" key="12">
    <source>
        <dbReference type="ARBA" id="ARBA00042964"/>
    </source>
</evidence>
<dbReference type="GO" id="GO:0005654">
    <property type="term" value="C:nucleoplasm"/>
    <property type="evidence" value="ECO:0007669"/>
    <property type="project" value="UniProtKB-SubCell"/>
</dbReference>
<dbReference type="PROSITE" id="PS51842">
    <property type="entry name" value="IF_ROD_2"/>
    <property type="match status" value="1"/>
</dbReference>
<evidence type="ECO:0000256" key="7">
    <source>
        <dbReference type="ARBA" id="ARBA00023054"/>
    </source>
</evidence>
<reference evidence="16" key="2">
    <citation type="submission" date="2025-09" db="UniProtKB">
        <authorList>
            <consortium name="Ensembl"/>
        </authorList>
    </citation>
    <scope>IDENTIFICATION</scope>
</reference>
<dbReference type="Gene3D" id="1.20.5.170">
    <property type="match status" value="1"/>
</dbReference>
<evidence type="ECO:0000256" key="14">
    <source>
        <dbReference type="SAM" id="Coils"/>
    </source>
</evidence>
<protein>
    <recommendedName>
        <fullName evidence="10">Keratin, type II cytoskeletal 8</fullName>
    </recommendedName>
    <alternativeName>
        <fullName evidence="12">Cytokeratin-8</fullName>
    </alternativeName>
    <alternativeName>
        <fullName evidence="11">Keratin-8</fullName>
    </alternativeName>
</protein>
<evidence type="ECO:0000256" key="1">
    <source>
        <dbReference type="ARBA" id="ARBA00004109"/>
    </source>
</evidence>